<dbReference type="Gene3D" id="1.10.287.1490">
    <property type="match status" value="1"/>
</dbReference>
<dbReference type="AlphaFoldDB" id="A0A9P4TX33"/>
<dbReference type="Proteomes" id="UP000800235">
    <property type="component" value="Unassembled WGS sequence"/>
</dbReference>
<dbReference type="GO" id="GO:0016460">
    <property type="term" value="C:myosin II complex"/>
    <property type="evidence" value="ECO:0007669"/>
    <property type="project" value="TreeGrafter"/>
</dbReference>
<protein>
    <recommendedName>
        <fullName evidence="4">M protein repeat protein</fullName>
    </recommendedName>
</protein>
<feature type="region of interest" description="Disordered" evidence="1">
    <location>
        <begin position="496"/>
        <end position="515"/>
    </location>
</feature>
<evidence type="ECO:0000313" key="3">
    <source>
        <dbReference type="Proteomes" id="UP000800235"/>
    </source>
</evidence>
<comment type="caution">
    <text evidence="2">The sequence shown here is derived from an EMBL/GenBank/DDBJ whole genome shotgun (WGS) entry which is preliminary data.</text>
</comment>
<dbReference type="OrthoDB" id="5413982at2759"/>
<feature type="compositionally biased region" description="Basic and acidic residues" evidence="1">
    <location>
        <begin position="142"/>
        <end position="151"/>
    </location>
</feature>
<feature type="compositionally biased region" description="Basic and acidic residues" evidence="1">
    <location>
        <begin position="354"/>
        <end position="384"/>
    </location>
</feature>
<dbReference type="GO" id="GO:0032982">
    <property type="term" value="C:myosin filament"/>
    <property type="evidence" value="ECO:0007669"/>
    <property type="project" value="TreeGrafter"/>
</dbReference>
<feature type="region of interest" description="Disordered" evidence="1">
    <location>
        <begin position="354"/>
        <end position="417"/>
    </location>
</feature>
<dbReference type="EMBL" id="MU007049">
    <property type="protein sequence ID" value="KAF2429140.1"/>
    <property type="molecule type" value="Genomic_DNA"/>
</dbReference>
<keyword evidence="3" id="KW-1185">Reference proteome</keyword>
<evidence type="ECO:0000313" key="2">
    <source>
        <dbReference type="EMBL" id="KAF2429140.1"/>
    </source>
</evidence>
<reference evidence="2" key="1">
    <citation type="journal article" date="2020" name="Stud. Mycol.">
        <title>101 Dothideomycetes genomes: a test case for predicting lifestyles and emergence of pathogens.</title>
        <authorList>
            <person name="Haridas S."/>
            <person name="Albert R."/>
            <person name="Binder M."/>
            <person name="Bloem J."/>
            <person name="Labutti K."/>
            <person name="Salamov A."/>
            <person name="Andreopoulos B."/>
            <person name="Baker S."/>
            <person name="Barry K."/>
            <person name="Bills G."/>
            <person name="Bluhm B."/>
            <person name="Cannon C."/>
            <person name="Castanera R."/>
            <person name="Culley D."/>
            <person name="Daum C."/>
            <person name="Ezra D."/>
            <person name="Gonzalez J."/>
            <person name="Henrissat B."/>
            <person name="Kuo A."/>
            <person name="Liang C."/>
            <person name="Lipzen A."/>
            <person name="Lutzoni F."/>
            <person name="Magnuson J."/>
            <person name="Mondo S."/>
            <person name="Nolan M."/>
            <person name="Ohm R."/>
            <person name="Pangilinan J."/>
            <person name="Park H.-J."/>
            <person name="Ramirez L."/>
            <person name="Alfaro M."/>
            <person name="Sun H."/>
            <person name="Tritt A."/>
            <person name="Yoshinaga Y."/>
            <person name="Zwiers L.-H."/>
            <person name="Turgeon B."/>
            <person name="Goodwin S."/>
            <person name="Spatafora J."/>
            <person name="Crous P."/>
            <person name="Grigoriev I."/>
        </authorList>
    </citation>
    <scope>NUCLEOTIDE SEQUENCE</scope>
    <source>
        <strain evidence="2">CBS 130266</strain>
    </source>
</reference>
<dbReference type="GO" id="GO:0051015">
    <property type="term" value="F:actin filament binding"/>
    <property type="evidence" value="ECO:0007669"/>
    <property type="project" value="TreeGrafter"/>
</dbReference>
<feature type="region of interest" description="Disordered" evidence="1">
    <location>
        <begin position="1"/>
        <end position="135"/>
    </location>
</feature>
<name>A0A9P4TX33_9PEZI</name>
<evidence type="ECO:0000256" key="1">
    <source>
        <dbReference type="SAM" id="MobiDB-lite"/>
    </source>
</evidence>
<gene>
    <name evidence="2" type="ORF">EJ08DRAFT_614249</name>
</gene>
<dbReference type="GO" id="GO:0005737">
    <property type="term" value="C:cytoplasm"/>
    <property type="evidence" value="ECO:0007669"/>
    <property type="project" value="TreeGrafter"/>
</dbReference>
<dbReference type="GO" id="GO:0000146">
    <property type="term" value="F:microfilament motor activity"/>
    <property type="evidence" value="ECO:0007669"/>
    <property type="project" value="TreeGrafter"/>
</dbReference>
<feature type="compositionally biased region" description="Acidic residues" evidence="1">
    <location>
        <begin position="60"/>
        <end position="76"/>
    </location>
</feature>
<dbReference type="PANTHER" id="PTHR45615">
    <property type="entry name" value="MYOSIN HEAVY CHAIN, NON-MUSCLE"/>
    <property type="match status" value="1"/>
</dbReference>
<organism evidence="2 3">
    <name type="scientific">Tothia fuscella</name>
    <dbReference type="NCBI Taxonomy" id="1048955"/>
    <lineage>
        <taxon>Eukaryota</taxon>
        <taxon>Fungi</taxon>
        <taxon>Dikarya</taxon>
        <taxon>Ascomycota</taxon>
        <taxon>Pezizomycotina</taxon>
        <taxon>Dothideomycetes</taxon>
        <taxon>Pleosporomycetidae</taxon>
        <taxon>Venturiales</taxon>
        <taxon>Cylindrosympodiaceae</taxon>
        <taxon>Tothia</taxon>
    </lineage>
</organism>
<feature type="compositionally biased region" description="Basic and acidic residues" evidence="1">
    <location>
        <begin position="1"/>
        <end position="24"/>
    </location>
</feature>
<evidence type="ECO:0008006" key="4">
    <source>
        <dbReference type="Google" id="ProtNLM"/>
    </source>
</evidence>
<feature type="region of interest" description="Disordered" evidence="1">
    <location>
        <begin position="142"/>
        <end position="161"/>
    </location>
</feature>
<feature type="compositionally biased region" description="Low complexity" evidence="1">
    <location>
        <begin position="105"/>
        <end position="124"/>
    </location>
</feature>
<sequence>MPEAEDKEKAEKLAAAKKRVEQLKKKNVKKAAPKKKEDKPEGKSEPSTEPPSEEPKDEAPEPVEDATEDTTEEPEQLDGAIRPPHGRQPSISVQSKARSESFRKGSSSQTPTSPTIRSPTIGPSSGEGAQEVFKKQAQRLQDLERENKQLHVESQNAEGRWRKLEEELQELRESSGDTIELKKKAKQAEETAEQLEKLQSEVASLQRQNTQLQSAATKRRQSTSVAPTLSSTDELNAQLASRSETISSLELEISGLQAKLSTAQSTIDTQNTRISSLETELQKAQHTAESTSTELADLKANLDQASERAVAEGSSRSSAETRIAQVEAELGTAKRSAEEASKRAETLEKKVESLTKLHRESDSRTQAKLSESQKQERDAKELRARVTALSNENSRLRNESNRRKKLETDGDSAGLEELEDEERVRLQFRVRELEEEVFELRRGVWRDKRRELQPGLDDTSGFDDIDLSGTPTSRKPAVHSTFTDVITSGINAFIGGDGRRNSNAAAGSRPGGRKQSLGLLSEDEDDFAFDEDAFRKAQEDEAKNRLERVKQVKRGLKDWEGWKVDIADLRAGMGGVFEV</sequence>
<feature type="compositionally biased region" description="Basic and acidic residues" evidence="1">
    <location>
        <begin position="34"/>
        <end position="46"/>
    </location>
</feature>
<accession>A0A9P4TX33</accession>
<feature type="region of interest" description="Disordered" evidence="1">
    <location>
        <begin position="168"/>
        <end position="236"/>
    </location>
</feature>
<feature type="compositionally biased region" description="Polar residues" evidence="1">
    <location>
        <begin position="201"/>
        <end position="236"/>
    </location>
</feature>
<feature type="compositionally biased region" description="Basic and acidic residues" evidence="1">
    <location>
        <begin position="168"/>
        <end position="199"/>
    </location>
</feature>
<proteinExistence type="predicted"/>
<dbReference type="PANTHER" id="PTHR45615:SF40">
    <property type="entry name" value="MYOSIN HEAVY CHAIN, NON-MUSCLE"/>
    <property type="match status" value="1"/>
</dbReference>